<name>A0AAF0QY49_SOLVR</name>
<evidence type="ECO:0000313" key="1">
    <source>
        <dbReference type="EMBL" id="WMV30692.1"/>
    </source>
</evidence>
<evidence type="ECO:0000313" key="2">
    <source>
        <dbReference type="Proteomes" id="UP001234989"/>
    </source>
</evidence>
<dbReference type="AlphaFoldDB" id="A0AAF0QY49"/>
<dbReference type="EMBL" id="CP133616">
    <property type="protein sequence ID" value="WMV30692.1"/>
    <property type="molecule type" value="Genomic_DNA"/>
</dbReference>
<protein>
    <recommendedName>
        <fullName evidence="3">Reverse transcriptase</fullName>
    </recommendedName>
</protein>
<organism evidence="1 2">
    <name type="scientific">Solanum verrucosum</name>
    <dbReference type="NCBI Taxonomy" id="315347"/>
    <lineage>
        <taxon>Eukaryota</taxon>
        <taxon>Viridiplantae</taxon>
        <taxon>Streptophyta</taxon>
        <taxon>Embryophyta</taxon>
        <taxon>Tracheophyta</taxon>
        <taxon>Spermatophyta</taxon>
        <taxon>Magnoliopsida</taxon>
        <taxon>eudicotyledons</taxon>
        <taxon>Gunneridae</taxon>
        <taxon>Pentapetalae</taxon>
        <taxon>asterids</taxon>
        <taxon>lamiids</taxon>
        <taxon>Solanales</taxon>
        <taxon>Solanaceae</taxon>
        <taxon>Solanoideae</taxon>
        <taxon>Solaneae</taxon>
        <taxon>Solanum</taxon>
    </lineage>
</organism>
<proteinExistence type="predicted"/>
<reference evidence="1" key="1">
    <citation type="submission" date="2023-08" db="EMBL/GenBank/DDBJ databases">
        <title>A de novo genome assembly of Solanum verrucosum Schlechtendal, a Mexican diploid species geographically isolated from the other diploid A-genome species in potato relatives.</title>
        <authorList>
            <person name="Hosaka K."/>
        </authorList>
    </citation>
    <scope>NUCLEOTIDE SEQUENCE</scope>
    <source>
        <tissue evidence="1">Young leaves</tissue>
    </source>
</reference>
<accession>A0AAF0QY49</accession>
<dbReference type="Proteomes" id="UP001234989">
    <property type="component" value="Chromosome 5"/>
</dbReference>
<keyword evidence="2" id="KW-1185">Reference proteome</keyword>
<sequence>MDFVANCLNYQQVKYEHQRAGGTTQMRTIPEWKWEHNTVDFVTGSPITLDLAIGEKVLLKVSPTKSVMRFGMKEKLSTYSIRPFEILGKCRELTLANILNSEHRMGIPSLPLRLKHRVWASKVVGQVSEALGARDHDVSFLWPS</sequence>
<evidence type="ECO:0008006" key="3">
    <source>
        <dbReference type="Google" id="ProtNLM"/>
    </source>
</evidence>
<gene>
    <name evidence="1" type="ORF">MTR67_024077</name>
</gene>